<organism evidence="1 2">
    <name type="scientific">Flavobacterium supellecticarium</name>
    <dbReference type="NCBI Taxonomy" id="2565924"/>
    <lineage>
        <taxon>Bacteria</taxon>
        <taxon>Pseudomonadati</taxon>
        <taxon>Bacteroidota</taxon>
        <taxon>Flavobacteriia</taxon>
        <taxon>Flavobacteriales</taxon>
        <taxon>Flavobacteriaceae</taxon>
        <taxon>Flavobacterium</taxon>
    </lineage>
</organism>
<accession>A0A4S3ZQE3</accession>
<reference evidence="1 2" key="1">
    <citation type="submission" date="2019-04" db="EMBL/GenBank/DDBJ databases">
        <title>Flavobacterium sp. nov. isolated from construction timber.</title>
        <authorList>
            <person name="Lin S.-Y."/>
            <person name="Chang C.-T."/>
            <person name="Young C.-C."/>
        </authorList>
    </citation>
    <scope>NUCLEOTIDE SEQUENCE [LARGE SCALE GENOMIC DNA]</scope>
    <source>
        <strain evidence="1 2">CC-CTC003</strain>
    </source>
</reference>
<dbReference type="OrthoDB" id="1446480at2"/>
<dbReference type="AlphaFoldDB" id="A0A4S3ZQE3"/>
<name>A0A4S3ZQE3_9FLAO</name>
<gene>
    <name evidence="1" type="ORF">E6C50_16680</name>
</gene>
<proteinExistence type="predicted"/>
<evidence type="ECO:0000313" key="2">
    <source>
        <dbReference type="Proteomes" id="UP000307507"/>
    </source>
</evidence>
<protein>
    <submittedName>
        <fullName evidence="1">Uncharacterized protein</fullName>
    </submittedName>
</protein>
<evidence type="ECO:0000313" key="1">
    <source>
        <dbReference type="EMBL" id="THF47709.1"/>
    </source>
</evidence>
<comment type="caution">
    <text evidence="1">The sequence shown here is derived from an EMBL/GenBank/DDBJ whole genome shotgun (WGS) entry which is preliminary data.</text>
</comment>
<dbReference type="RefSeq" id="WP_136404382.1">
    <property type="nucleotide sequence ID" value="NZ_SSNZ01000011.1"/>
</dbReference>
<dbReference type="EMBL" id="SSNZ01000011">
    <property type="protein sequence ID" value="THF47709.1"/>
    <property type="molecule type" value="Genomic_DNA"/>
</dbReference>
<keyword evidence="2" id="KW-1185">Reference proteome</keyword>
<sequence>MRLVTLLASVIITCTGCNCTKKNIAGSTEKETELTMKQEQQNPVFEYDASSRGFYRKIVLDNKELRVTSKRDDMSEPTVIKLSDQEWNAILADFKKVDLKAVPELKAPTEKRFYDGAAMANFTIQTKDGTYTAPTFDHGFPPAVIEKIVNKLNELADKK</sequence>
<dbReference type="Proteomes" id="UP000307507">
    <property type="component" value="Unassembled WGS sequence"/>
</dbReference>